<dbReference type="PANTHER" id="PTHR37299">
    <property type="entry name" value="TRANSCRIPTIONAL REGULATOR-RELATED"/>
    <property type="match status" value="1"/>
</dbReference>
<proteinExistence type="predicted"/>
<dbReference type="Gene3D" id="3.40.50.2300">
    <property type="match status" value="1"/>
</dbReference>
<organism evidence="5 6">
    <name type="scientific">Loigolactobacillus binensis</name>
    <dbReference type="NCBI Taxonomy" id="2559922"/>
    <lineage>
        <taxon>Bacteria</taxon>
        <taxon>Bacillati</taxon>
        <taxon>Bacillota</taxon>
        <taxon>Bacilli</taxon>
        <taxon>Lactobacillales</taxon>
        <taxon>Lactobacillaceae</taxon>
        <taxon>Loigolactobacillus</taxon>
    </lineage>
</organism>
<accession>A0ABW3EHG7</accession>
<dbReference type="InterPro" id="IPR011006">
    <property type="entry name" value="CheY-like_superfamily"/>
</dbReference>
<sequence length="248" mass="28089">MLNIIICEDNLELLRTYKVFVKSYLNTHTERQAQLVLATANPNKVAQFLTGNATEPTLYILDIEFANSLTTGITLATKIKHIDTKAKIIFITTHEELLPLIVKNKIVPLAIIEKETGLQQVKNELLVNLDKATTLTTKKIIESDYFVYKIGSKAYKIAKDEIFYFKASTNSHKILIFTAKTVHEFHGNLTAIESANTDFYRVHNSYLVNLKKIKKLDTTNLELILINNQLIPVATRKITGLIKTIKAD</sequence>
<dbReference type="SUPFAM" id="SSF52172">
    <property type="entry name" value="CheY-like"/>
    <property type="match status" value="1"/>
</dbReference>
<protein>
    <submittedName>
        <fullName evidence="5">LytR/AlgR family response regulator transcription factor</fullName>
    </submittedName>
</protein>
<evidence type="ECO:0000313" key="5">
    <source>
        <dbReference type="EMBL" id="MFD0898408.1"/>
    </source>
</evidence>
<keyword evidence="3" id="KW-0010">Activator</keyword>
<evidence type="ECO:0000259" key="4">
    <source>
        <dbReference type="PROSITE" id="PS50930"/>
    </source>
</evidence>
<evidence type="ECO:0000256" key="3">
    <source>
        <dbReference type="ARBA" id="ARBA00023159"/>
    </source>
</evidence>
<dbReference type="InterPro" id="IPR007492">
    <property type="entry name" value="LytTR_DNA-bd_dom"/>
</dbReference>
<dbReference type="Proteomes" id="UP001597104">
    <property type="component" value="Unassembled WGS sequence"/>
</dbReference>
<dbReference type="RefSeq" id="WP_137638696.1">
    <property type="nucleotide sequence ID" value="NZ_BJDN01000035.1"/>
</dbReference>
<dbReference type="Pfam" id="PF04397">
    <property type="entry name" value="LytTR"/>
    <property type="match status" value="1"/>
</dbReference>
<dbReference type="SMART" id="SM00850">
    <property type="entry name" value="LytTR"/>
    <property type="match status" value="1"/>
</dbReference>
<evidence type="ECO:0000256" key="1">
    <source>
        <dbReference type="ARBA" id="ARBA00022490"/>
    </source>
</evidence>
<dbReference type="EMBL" id="JBHTIO010000054">
    <property type="protein sequence ID" value="MFD0898408.1"/>
    <property type="molecule type" value="Genomic_DNA"/>
</dbReference>
<comment type="caution">
    <text evidence="5">The sequence shown here is derived from an EMBL/GenBank/DDBJ whole genome shotgun (WGS) entry which is preliminary data.</text>
</comment>
<keyword evidence="1" id="KW-0963">Cytoplasm</keyword>
<reference evidence="6" key="1">
    <citation type="journal article" date="2019" name="Int. J. Syst. Evol. Microbiol.">
        <title>The Global Catalogue of Microorganisms (GCM) 10K type strain sequencing project: providing services to taxonomists for standard genome sequencing and annotation.</title>
        <authorList>
            <consortium name="The Broad Institute Genomics Platform"/>
            <consortium name="The Broad Institute Genome Sequencing Center for Infectious Disease"/>
            <person name="Wu L."/>
            <person name="Ma J."/>
        </authorList>
    </citation>
    <scope>NUCLEOTIDE SEQUENCE [LARGE SCALE GENOMIC DNA]</scope>
    <source>
        <strain evidence="6">CCM 8925</strain>
    </source>
</reference>
<dbReference type="Gene3D" id="2.40.50.1020">
    <property type="entry name" value="LytTr DNA-binding domain"/>
    <property type="match status" value="1"/>
</dbReference>
<keyword evidence="6" id="KW-1185">Reference proteome</keyword>
<dbReference type="PROSITE" id="PS50930">
    <property type="entry name" value="HTH_LYTTR"/>
    <property type="match status" value="1"/>
</dbReference>
<feature type="domain" description="HTH LytTR-type" evidence="4">
    <location>
        <begin position="146"/>
        <end position="247"/>
    </location>
</feature>
<dbReference type="PANTHER" id="PTHR37299:SF3">
    <property type="entry name" value="STAGE 0 SPORULATION PROTEIN A HOMOLOG"/>
    <property type="match status" value="1"/>
</dbReference>
<name>A0ABW3EHG7_9LACO</name>
<dbReference type="InterPro" id="IPR046947">
    <property type="entry name" value="LytR-like"/>
</dbReference>
<gene>
    <name evidence="5" type="ORF">ACFQZ7_11835</name>
</gene>
<evidence type="ECO:0000313" key="6">
    <source>
        <dbReference type="Proteomes" id="UP001597104"/>
    </source>
</evidence>
<keyword evidence="2" id="KW-0902">Two-component regulatory system</keyword>
<evidence type="ECO:0000256" key="2">
    <source>
        <dbReference type="ARBA" id="ARBA00023012"/>
    </source>
</evidence>